<dbReference type="Pfam" id="PF02535">
    <property type="entry name" value="Zip"/>
    <property type="match status" value="1"/>
</dbReference>
<sequence>MKLVALSAVLALASVQAQFGPGTSSSTSLGPAPTESVGCRQVDGSWVCAGPRSTGTSTSAAAAATSQAGTPTTATSSAASGVPPPPTESVGCVLHVDHYHCSGPAPGLEGAASSVSSGIPPPPTESVGCTLHVDHYHCTGPAPGFENITPTTTGEPTIPSPTQSSNCFWHETHWDCFDSKEELDAAQNAEDTGECIIHVGHTHGDCSAEDLACGAILQEDFNMGLHVGALFIILVTSGLGAMIPLVTGWARKRNQSDESLNTLTEDHNDHTAFGRRAGLWSNIFFLAKHFGTGVILSTAFIHLLYHGFVMFANECIGHMSYESTAPAIALAAAFVTFLFDFIGSRAAHKKYDHAQGARMGSPGAEKIRHNSDTEHDHSHDGHDHGYDLVLEGRQNWEVILLELGIIFHSIMIGVTLGAGSGNGWTTLLIVIVFHQFFEGLALGARIALLRTISKARQFLMALAFTLITPIGIGIGIGVRKSFSQNGKASLLSVGILNSISAGILLYAAFRLLSCDFTDGPLRDAKPYKVIAAILAMICGIIGMSVLGKWA</sequence>
<keyword evidence="3 6" id="KW-1133">Transmembrane helix</keyword>
<evidence type="ECO:0000256" key="3">
    <source>
        <dbReference type="ARBA" id="ARBA00022989"/>
    </source>
</evidence>
<evidence type="ECO:0000256" key="2">
    <source>
        <dbReference type="ARBA" id="ARBA00022692"/>
    </source>
</evidence>
<keyword evidence="4 6" id="KW-0472">Membrane</keyword>
<feature type="compositionally biased region" description="Low complexity" evidence="5">
    <location>
        <begin position="56"/>
        <end position="81"/>
    </location>
</feature>
<feature type="transmembrane region" description="Helical" evidence="6">
    <location>
        <begin position="398"/>
        <end position="418"/>
    </location>
</feature>
<keyword evidence="7" id="KW-0732">Signal</keyword>
<keyword evidence="9" id="KW-1185">Reference proteome</keyword>
<feature type="chain" id="PRO_5043858984" description="Solute carrier family 39 (Zinc transporter), member 1/2/3" evidence="7">
    <location>
        <begin position="18"/>
        <end position="550"/>
    </location>
</feature>
<evidence type="ECO:0000313" key="9">
    <source>
        <dbReference type="Proteomes" id="UP001355207"/>
    </source>
</evidence>
<dbReference type="GeneID" id="91096541"/>
<feature type="signal peptide" evidence="7">
    <location>
        <begin position="1"/>
        <end position="17"/>
    </location>
</feature>
<feature type="transmembrane region" description="Helical" evidence="6">
    <location>
        <begin position="490"/>
        <end position="509"/>
    </location>
</feature>
<evidence type="ECO:0000256" key="6">
    <source>
        <dbReference type="SAM" id="Phobius"/>
    </source>
</evidence>
<feature type="region of interest" description="Disordered" evidence="5">
    <location>
        <begin position="56"/>
        <end position="86"/>
    </location>
</feature>
<dbReference type="PANTHER" id="PTHR11040:SF44">
    <property type="entry name" value="PROTEIN ZNTC-RELATED"/>
    <property type="match status" value="1"/>
</dbReference>
<evidence type="ECO:0000256" key="1">
    <source>
        <dbReference type="ARBA" id="ARBA00004141"/>
    </source>
</evidence>
<dbReference type="GO" id="GO:0005385">
    <property type="term" value="F:zinc ion transmembrane transporter activity"/>
    <property type="evidence" value="ECO:0007669"/>
    <property type="project" value="TreeGrafter"/>
</dbReference>
<comment type="subcellular location">
    <subcellularLocation>
        <location evidence="1">Membrane</location>
        <topology evidence="1">Multi-pass membrane protein</topology>
    </subcellularLocation>
</comment>
<evidence type="ECO:0000256" key="7">
    <source>
        <dbReference type="SAM" id="SignalP"/>
    </source>
</evidence>
<dbReference type="RefSeq" id="XP_066077696.1">
    <property type="nucleotide sequence ID" value="XM_066221599.1"/>
</dbReference>
<organism evidence="8 9">
    <name type="scientific">Kwoniella dendrophila CBS 6074</name>
    <dbReference type="NCBI Taxonomy" id="1295534"/>
    <lineage>
        <taxon>Eukaryota</taxon>
        <taxon>Fungi</taxon>
        <taxon>Dikarya</taxon>
        <taxon>Basidiomycota</taxon>
        <taxon>Agaricomycotina</taxon>
        <taxon>Tremellomycetes</taxon>
        <taxon>Tremellales</taxon>
        <taxon>Cryptococcaceae</taxon>
        <taxon>Kwoniella</taxon>
    </lineage>
</organism>
<dbReference type="InterPro" id="IPR003689">
    <property type="entry name" value="ZIP"/>
</dbReference>
<evidence type="ECO:0000256" key="4">
    <source>
        <dbReference type="ARBA" id="ARBA00023136"/>
    </source>
</evidence>
<evidence type="ECO:0000256" key="5">
    <source>
        <dbReference type="SAM" id="MobiDB-lite"/>
    </source>
</evidence>
<evidence type="ECO:0000313" key="8">
    <source>
        <dbReference type="EMBL" id="WWC90933.1"/>
    </source>
</evidence>
<dbReference type="GO" id="GO:0005886">
    <property type="term" value="C:plasma membrane"/>
    <property type="evidence" value="ECO:0007669"/>
    <property type="project" value="TreeGrafter"/>
</dbReference>
<feature type="transmembrane region" description="Helical" evidence="6">
    <location>
        <begin position="458"/>
        <end position="478"/>
    </location>
</feature>
<dbReference type="Proteomes" id="UP001355207">
    <property type="component" value="Chromosome 7"/>
</dbReference>
<reference evidence="8 9" key="1">
    <citation type="submission" date="2024-01" db="EMBL/GenBank/DDBJ databases">
        <title>Comparative genomics of Cryptococcus and Kwoniella reveals pathogenesis evolution and contrasting modes of karyotype evolution via chromosome fusion or intercentromeric recombination.</title>
        <authorList>
            <person name="Coelho M.A."/>
            <person name="David-Palma M."/>
            <person name="Shea T."/>
            <person name="Bowers K."/>
            <person name="McGinley-Smith S."/>
            <person name="Mohammad A.W."/>
            <person name="Gnirke A."/>
            <person name="Yurkov A.M."/>
            <person name="Nowrousian M."/>
            <person name="Sun S."/>
            <person name="Cuomo C.A."/>
            <person name="Heitman J."/>
        </authorList>
    </citation>
    <scope>NUCLEOTIDE SEQUENCE [LARGE SCALE GENOMIC DNA]</scope>
    <source>
        <strain evidence="8 9">CBS 6074</strain>
    </source>
</reference>
<feature type="transmembrane region" description="Helical" evidence="6">
    <location>
        <begin position="325"/>
        <end position="343"/>
    </location>
</feature>
<feature type="transmembrane region" description="Helical" evidence="6">
    <location>
        <begin position="529"/>
        <end position="547"/>
    </location>
</feature>
<dbReference type="EMBL" id="CP144104">
    <property type="protein sequence ID" value="WWC90933.1"/>
    <property type="molecule type" value="Genomic_DNA"/>
</dbReference>
<feature type="transmembrane region" description="Helical" evidence="6">
    <location>
        <begin position="223"/>
        <end position="246"/>
    </location>
</feature>
<protein>
    <recommendedName>
        <fullName evidence="10">Solute carrier family 39 (Zinc transporter), member 1/2/3</fullName>
    </recommendedName>
</protein>
<feature type="compositionally biased region" description="Basic and acidic residues" evidence="5">
    <location>
        <begin position="365"/>
        <end position="381"/>
    </location>
</feature>
<accession>A0AAX4K1J2</accession>
<evidence type="ECO:0008006" key="10">
    <source>
        <dbReference type="Google" id="ProtNLM"/>
    </source>
</evidence>
<dbReference type="PANTHER" id="PTHR11040">
    <property type="entry name" value="ZINC/IRON TRANSPORTER"/>
    <property type="match status" value="1"/>
</dbReference>
<proteinExistence type="predicted"/>
<feature type="region of interest" description="Disordered" evidence="5">
    <location>
        <begin position="354"/>
        <end position="381"/>
    </location>
</feature>
<name>A0AAX4K1J2_9TREE</name>
<dbReference type="AlphaFoldDB" id="A0AAX4K1J2"/>
<feature type="transmembrane region" description="Helical" evidence="6">
    <location>
        <begin position="424"/>
        <end position="446"/>
    </location>
</feature>
<keyword evidence="2 6" id="KW-0812">Transmembrane</keyword>
<feature type="transmembrane region" description="Helical" evidence="6">
    <location>
        <begin position="283"/>
        <end position="305"/>
    </location>
</feature>
<gene>
    <name evidence="8" type="ORF">L201_005871</name>
</gene>